<proteinExistence type="predicted"/>
<organism evidence="2 3">
    <name type="scientific">Dactylonectria estremocensis</name>
    <dbReference type="NCBI Taxonomy" id="1079267"/>
    <lineage>
        <taxon>Eukaryota</taxon>
        <taxon>Fungi</taxon>
        <taxon>Dikarya</taxon>
        <taxon>Ascomycota</taxon>
        <taxon>Pezizomycotina</taxon>
        <taxon>Sordariomycetes</taxon>
        <taxon>Hypocreomycetidae</taxon>
        <taxon>Hypocreales</taxon>
        <taxon>Nectriaceae</taxon>
        <taxon>Dactylonectria</taxon>
    </lineage>
</organism>
<evidence type="ECO:0000313" key="3">
    <source>
        <dbReference type="Proteomes" id="UP000717696"/>
    </source>
</evidence>
<dbReference type="OrthoDB" id="5426563at2759"/>
<dbReference type="AlphaFoldDB" id="A0A9P9J5Q2"/>
<feature type="compositionally biased region" description="Low complexity" evidence="1">
    <location>
        <begin position="662"/>
        <end position="678"/>
    </location>
</feature>
<feature type="compositionally biased region" description="Basic residues" evidence="1">
    <location>
        <begin position="102"/>
        <end position="113"/>
    </location>
</feature>
<feature type="region of interest" description="Disordered" evidence="1">
    <location>
        <begin position="275"/>
        <end position="296"/>
    </location>
</feature>
<feature type="region of interest" description="Disordered" evidence="1">
    <location>
        <begin position="478"/>
        <end position="502"/>
    </location>
</feature>
<dbReference type="Proteomes" id="UP000717696">
    <property type="component" value="Unassembled WGS sequence"/>
</dbReference>
<keyword evidence="3" id="KW-1185">Reference proteome</keyword>
<evidence type="ECO:0000256" key="1">
    <source>
        <dbReference type="SAM" id="MobiDB-lite"/>
    </source>
</evidence>
<evidence type="ECO:0000313" key="2">
    <source>
        <dbReference type="EMBL" id="KAH7149178.1"/>
    </source>
</evidence>
<feature type="compositionally biased region" description="Basic and acidic residues" evidence="1">
    <location>
        <begin position="218"/>
        <end position="235"/>
    </location>
</feature>
<reference evidence="2" key="1">
    <citation type="journal article" date="2021" name="Nat. Commun.">
        <title>Genetic determinants of endophytism in the Arabidopsis root mycobiome.</title>
        <authorList>
            <person name="Mesny F."/>
            <person name="Miyauchi S."/>
            <person name="Thiergart T."/>
            <person name="Pickel B."/>
            <person name="Atanasova L."/>
            <person name="Karlsson M."/>
            <person name="Huettel B."/>
            <person name="Barry K.W."/>
            <person name="Haridas S."/>
            <person name="Chen C."/>
            <person name="Bauer D."/>
            <person name="Andreopoulos W."/>
            <person name="Pangilinan J."/>
            <person name="LaButti K."/>
            <person name="Riley R."/>
            <person name="Lipzen A."/>
            <person name="Clum A."/>
            <person name="Drula E."/>
            <person name="Henrissat B."/>
            <person name="Kohler A."/>
            <person name="Grigoriev I.V."/>
            <person name="Martin F.M."/>
            <person name="Hacquard S."/>
        </authorList>
    </citation>
    <scope>NUCLEOTIDE SEQUENCE</scope>
    <source>
        <strain evidence="2">MPI-CAGE-AT-0021</strain>
    </source>
</reference>
<sequence>MFPLPSPFPVTAALCELYCTAPSSNHLTSPSQMNWTEGALARHSRRKGWDKDAARQKQYFAKARARKYEATSRRSPRASSFIPDYIPQGPHAQDKQPSPSSTRHKQTSSRKRLLVSVREGYRDMLAPISGWPASSELQEARLDVVHQQGEPSSKQGNSDIDIESKRRKLLEKNDWTGIRFQKPIVVDFSRQGAGACRPAPQECDSRPMKRQRVSRLPQKAEDKRSGNERQDEAGHDINILIGDQRLRWSRTGNSVRSPKSQLEPLPTFESWASQQEGANTHNMHTRPSSSATLPRQPLSDVENVFGTASLNSEFQDPRMSSAYETTHFPHRSTVRERERTPDQPQYVVASLPQILYQPQPTRGRRLSLFDIRSPDPEDTGSMAVQIGVRDNEARRITAEDFYWNDWLNNNDSIGVPDAHEDTRTTSITPGISHCWNEPEKLPVPGSDCTTNNSMNLTVEDVVALPPFTCSSTPIFPSDSVDFATEDPGQNHPAPSRKHSPELDELDELDGETSYISVESLDCGGSEGPVKVDHDLVLPSKTELPRAPNVQDLLDLLMEDEQGLLKETDNLEITAGDEEEVWKRFVLDENCAELSRKAGLEAHRQTTHDLCVAMAHPASNVAEPSSATRESPSQASYQGRGLTIGLAMSSPDIASGVQEQPSFNAASTNTTDTANSTAARAGSPKSNHSDIRFHQPRLFIGRLASLPSASNAGPVQLQPPMRRRARSRKRRGDGRPDFRAMPDYDGDPIEECCEGR</sequence>
<protein>
    <submittedName>
        <fullName evidence="2">Uncharacterized protein</fullName>
    </submittedName>
</protein>
<accession>A0A9P9J5Q2</accession>
<comment type="caution">
    <text evidence="2">The sequence shown here is derived from an EMBL/GenBank/DDBJ whole genome shotgun (WGS) entry which is preliminary data.</text>
</comment>
<feature type="compositionally biased region" description="Polar residues" evidence="1">
    <location>
        <begin position="275"/>
        <end position="293"/>
    </location>
</feature>
<feature type="compositionally biased region" description="Acidic residues" evidence="1">
    <location>
        <begin position="743"/>
        <end position="755"/>
    </location>
</feature>
<dbReference type="EMBL" id="JAGMUU010000007">
    <property type="protein sequence ID" value="KAH7149178.1"/>
    <property type="molecule type" value="Genomic_DNA"/>
</dbReference>
<feature type="compositionally biased region" description="Basic residues" evidence="1">
    <location>
        <begin position="720"/>
        <end position="731"/>
    </location>
</feature>
<feature type="region of interest" description="Disordered" evidence="1">
    <location>
        <begin position="662"/>
        <end position="690"/>
    </location>
</feature>
<feature type="region of interest" description="Disordered" evidence="1">
    <location>
        <begin position="65"/>
        <end position="113"/>
    </location>
</feature>
<gene>
    <name evidence="2" type="ORF">B0J13DRAFT_523826</name>
</gene>
<feature type="compositionally biased region" description="Basic and acidic residues" evidence="1">
    <location>
        <begin position="732"/>
        <end position="741"/>
    </location>
</feature>
<feature type="region of interest" description="Disordered" evidence="1">
    <location>
        <begin position="707"/>
        <end position="755"/>
    </location>
</feature>
<name>A0A9P9J5Q2_9HYPO</name>
<feature type="region of interest" description="Disordered" evidence="1">
    <location>
        <begin position="194"/>
        <end position="238"/>
    </location>
</feature>